<reference evidence="20" key="2">
    <citation type="submission" date="2022-06" db="UniProtKB">
        <authorList>
            <consortium name="EnsemblMetazoa"/>
        </authorList>
    </citation>
    <scope>IDENTIFICATION</scope>
    <source>
        <strain evidence="20">PS312</strain>
    </source>
</reference>
<keyword evidence="21" id="KW-1185">Reference proteome</keyword>
<dbReference type="InterPro" id="IPR036928">
    <property type="entry name" value="AS_sf"/>
</dbReference>
<evidence type="ECO:0000313" key="20">
    <source>
        <dbReference type="EnsemblMetazoa" id="PPA16457.1"/>
    </source>
</evidence>
<dbReference type="Pfam" id="PF10613">
    <property type="entry name" value="Lig_chan-Glu_bd"/>
    <property type="match status" value="1"/>
</dbReference>
<evidence type="ECO:0000256" key="2">
    <source>
        <dbReference type="ARBA" id="ARBA00008685"/>
    </source>
</evidence>
<feature type="transmembrane region" description="Helical" evidence="18">
    <location>
        <begin position="956"/>
        <end position="973"/>
    </location>
</feature>
<gene>
    <name evidence="20" type="primary">WBGene00106011</name>
</gene>
<feature type="transmembrane region" description="Helical" evidence="18">
    <location>
        <begin position="1538"/>
        <end position="1566"/>
    </location>
</feature>
<dbReference type="Gene3D" id="3.90.1300.10">
    <property type="entry name" value="Amidase signature (AS) domain"/>
    <property type="match status" value="2"/>
</dbReference>
<comment type="subcellular location">
    <subcellularLocation>
        <location evidence="1">Membrane</location>
        <topology evidence="1">Multi-pass membrane protein</topology>
    </subcellularLocation>
</comment>
<evidence type="ECO:0000256" key="11">
    <source>
        <dbReference type="ARBA" id="ARBA00023180"/>
    </source>
</evidence>
<evidence type="ECO:0000256" key="17">
    <source>
        <dbReference type="SAM" id="MobiDB-lite"/>
    </source>
</evidence>
<dbReference type="FunFam" id="3.90.1300.10:FF:000029">
    <property type="entry name" value="Uncharacterized protein"/>
    <property type="match status" value="2"/>
</dbReference>
<dbReference type="SUPFAM" id="SSF53850">
    <property type="entry name" value="Periplasmic binding protein-like II"/>
    <property type="match status" value="1"/>
</dbReference>
<dbReference type="GO" id="GO:0038023">
    <property type="term" value="F:signaling receptor activity"/>
    <property type="evidence" value="ECO:0007669"/>
    <property type="project" value="InterPro"/>
</dbReference>
<feature type="site" description="Interaction with the cone snail toxin Con-ikot-ikot" evidence="15">
    <location>
        <position position="357"/>
    </location>
</feature>
<dbReference type="PANTHER" id="PTHR45847:SF10">
    <property type="entry name" value="FATTY ACID AMIDE HYDROLASE 1"/>
    <property type="match status" value="1"/>
</dbReference>
<dbReference type="PANTHER" id="PTHR45847">
    <property type="entry name" value="FATTY ACID AMIDE HYDROLASE"/>
    <property type="match status" value="1"/>
</dbReference>
<keyword evidence="7 18" id="KW-1133">Transmembrane helix</keyword>
<feature type="transmembrane region" description="Helical" evidence="18">
    <location>
        <begin position="297"/>
        <end position="319"/>
    </location>
</feature>
<feature type="signal peptide" evidence="19">
    <location>
        <begin position="1"/>
        <end position="21"/>
    </location>
</feature>
<evidence type="ECO:0000256" key="13">
    <source>
        <dbReference type="ARBA" id="ARBA00023303"/>
    </source>
</evidence>
<evidence type="ECO:0000256" key="5">
    <source>
        <dbReference type="ARBA" id="ARBA00022692"/>
    </source>
</evidence>
<dbReference type="InterPro" id="IPR052096">
    <property type="entry name" value="Endocannabinoid_amidase"/>
</dbReference>
<dbReference type="Gene3D" id="3.40.190.10">
    <property type="entry name" value="Periplasmic binding protein-like II"/>
    <property type="match status" value="1"/>
</dbReference>
<comment type="similarity">
    <text evidence="2">Belongs to the glutamate-gated ion channel (TC 1.A.10.1) family.</text>
</comment>
<dbReference type="Pfam" id="PF01425">
    <property type="entry name" value="Amidase"/>
    <property type="match status" value="3"/>
</dbReference>
<dbReference type="InterPro" id="IPR001320">
    <property type="entry name" value="Iontro_rcpt_C"/>
</dbReference>
<accession>A0A2A6CJ65</accession>
<dbReference type="Pfam" id="PF00060">
    <property type="entry name" value="Lig_chan"/>
    <property type="match status" value="1"/>
</dbReference>
<feature type="transmembrane region" description="Helical" evidence="18">
    <location>
        <begin position="494"/>
        <end position="515"/>
    </location>
</feature>
<dbReference type="Pfam" id="PF10326">
    <property type="entry name" value="7TM_GPCR_Str"/>
    <property type="match status" value="1"/>
</dbReference>
<feature type="transmembrane region" description="Helical" evidence="18">
    <location>
        <begin position="873"/>
        <end position="898"/>
    </location>
</feature>
<feature type="transmembrane region" description="Helical" evidence="18">
    <location>
        <begin position="611"/>
        <end position="632"/>
    </location>
</feature>
<keyword evidence="19" id="KW-0732">Signal</keyword>
<feature type="transmembrane region" description="Helical" evidence="18">
    <location>
        <begin position="731"/>
        <end position="754"/>
    </location>
</feature>
<evidence type="ECO:0000256" key="8">
    <source>
        <dbReference type="ARBA" id="ARBA00023065"/>
    </source>
</evidence>
<dbReference type="PROSITE" id="PS00571">
    <property type="entry name" value="AMIDASES"/>
    <property type="match status" value="2"/>
</dbReference>
<feature type="disulfide bond" evidence="16">
    <location>
        <begin position="413"/>
        <end position="475"/>
    </location>
</feature>
<dbReference type="InterPro" id="IPR023631">
    <property type="entry name" value="Amidase_dom"/>
</dbReference>
<dbReference type="EnsemblMetazoa" id="PPA16457.1">
    <property type="protein sequence ID" value="PPA16457.1"/>
    <property type="gene ID" value="WBGene00106011"/>
</dbReference>
<feature type="transmembrane region" description="Helical" evidence="18">
    <location>
        <begin position="1586"/>
        <end position="1604"/>
    </location>
</feature>
<keyword evidence="5 18" id="KW-0812">Transmembrane</keyword>
<feature type="binding site" evidence="14">
    <location>
        <position position="193"/>
    </location>
    <ligand>
        <name>L-glutamate</name>
        <dbReference type="ChEBI" id="CHEBI:29985"/>
    </ligand>
</feature>
<feature type="transmembrane region" description="Helical" evidence="18">
    <location>
        <begin position="837"/>
        <end position="861"/>
    </location>
</feature>
<feature type="compositionally biased region" description="Low complexity" evidence="17">
    <location>
        <begin position="567"/>
        <end position="582"/>
    </location>
</feature>
<evidence type="ECO:0000313" key="21">
    <source>
        <dbReference type="Proteomes" id="UP000005239"/>
    </source>
</evidence>
<evidence type="ECO:0000256" key="15">
    <source>
        <dbReference type="PIRSR" id="PIRSR601508-2"/>
    </source>
</evidence>
<feature type="region of interest" description="Disordered" evidence="17">
    <location>
        <begin position="543"/>
        <end position="595"/>
    </location>
</feature>
<feature type="transmembrane region" description="Helical" evidence="18">
    <location>
        <begin position="666"/>
        <end position="687"/>
    </location>
</feature>
<dbReference type="InterPro" id="IPR020556">
    <property type="entry name" value="Amidase_CS"/>
</dbReference>
<organism evidence="20 21">
    <name type="scientific">Pristionchus pacificus</name>
    <name type="common">Parasitic nematode worm</name>
    <dbReference type="NCBI Taxonomy" id="54126"/>
    <lineage>
        <taxon>Eukaryota</taxon>
        <taxon>Metazoa</taxon>
        <taxon>Ecdysozoa</taxon>
        <taxon>Nematoda</taxon>
        <taxon>Chromadorea</taxon>
        <taxon>Rhabditida</taxon>
        <taxon>Rhabditina</taxon>
        <taxon>Diplogasteromorpha</taxon>
        <taxon>Diplogasteroidea</taxon>
        <taxon>Neodiplogasteridae</taxon>
        <taxon>Pristionchus</taxon>
    </lineage>
</organism>
<dbReference type="InterPro" id="IPR019428">
    <property type="entry name" value="7TM_GPCR_serpentine_rcpt_Str"/>
</dbReference>
<evidence type="ECO:0000256" key="3">
    <source>
        <dbReference type="ARBA" id="ARBA00009199"/>
    </source>
</evidence>
<dbReference type="GO" id="GO:0017064">
    <property type="term" value="F:fatty acid amide hydrolase activity"/>
    <property type="evidence" value="ECO:0000318"/>
    <property type="project" value="GO_Central"/>
</dbReference>
<feature type="chain" id="PRO_5043859375" evidence="19">
    <location>
        <begin position="22"/>
        <end position="2328"/>
    </location>
</feature>
<dbReference type="SUPFAM" id="SSF75304">
    <property type="entry name" value="Amidase signature (AS) enzymes"/>
    <property type="match status" value="2"/>
</dbReference>
<feature type="binding site" evidence="14">
    <location>
        <position position="349"/>
    </location>
    <ligand>
        <name>L-glutamate</name>
        <dbReference type="ChEBI" id="CHEBI:29985"/>
    </ligand>
</feature>
<keyword evidence="11" id="KW-0325">Glycoprotein</keyword>
<evidence type="ECO:0000256" key="18">
    <source>
        <dbReference type="SAM" id="Phobius"/>
    </source>
</evidence>
<dbReference type="GO" id="GO:0004040">
    <property type="term" value="F:amidase activity"/>
    <property type="evidence" value="ECO:0000318"/>
    <property type="project" value="GO_Central"/>
</dbReference>
<keyword evidence="10" id="KW-0675">Receptor</keyword>
<keyword evidence="9 18" id="KW-0472">Membrane</keyword>
<feature type="transmembrane region" description="Helical" evidence="18">
    <location>
        <begin position="793"/>
        <end position="817"/>
    </location>
</feature>
<dbReference type="SMART" id="SM00918">
    <property type="entry name" value="Lig_chan-Glu_bd"/>
    <property type="match status" value="1"/>
</dbReference>
<dbReference type="InterPro" id="IPR019594">
    <property type="entry name" value="Glu/Gly-bd"/>
</dbReference>
<evidence type="ECO:0000256" key="7">
    <source>
        <dbReference type="ARBA" id="ARBA00022989"/>
    </source>
</evidence>
<dbReference type="GO" id="GO:0016020">
    <property type="term" value="C:membrane"/>
    <property type="evidence" value="ECO:0007669"/>
    <property type="project" value="UniProtKB-SubCell"/>
</dbReference>
<evidence type="ECO:0000256" key="6">
    <source>
        <dbReference type="ARBA" id="ARBA00022801"/>
    </source>
</evidence>
<evidence type="ECO:0000256" key="1">
    <source>
        <dbReference type="ARBA" id="ARBA00004141"/>
    </source>
</evidence>
<feature type="compositionally biased region" description="Basic and acidic residues" evidence="17">
    <location>
        <begin position="550"/>
        <end position="566"/>
    </location>
</feature>
<keyword evidence="4" id="KW-0813">Transport</keyword>
<evidence type="ECO:0000256" key="9">
    <source>
        <dbReference type="ARBA" id="ARBA00023136"/>
    </source>
</evidence>
<dbReference type="Proteomes" id="UP000005239">
    <property type="component" value="Unassembled WGS sequence"/>
</dbReference>
<protein>
    <submittedName>
        <fullName evidence="20">G protein-coupled receptor</fullName>
    </submittedName>
</protein>
<feature type="transmembrane region" description="Helical" evidence="18">
    <location>
        <begin position="232"/>
        <end position="253"/>
    </location>
</feature>
<name>A0A2A6CJ65_PRIPA</name>
<evidence type="ECO:0000256" key="14">
    <source>
        <dbReference type="PIRSR" id="PIRSR601508-1"/>
    </source>
</evidence>
<dbReference type="Gene3D" id="1.10.287.70">
    <property type="match status" value="1"/>
</dbReference>
<dbReference type="GO" id="GO:0015276">
    <property type="term" value="F:ligand-gated monoatomic ion channel activity"/>
    <property type="evidence" value="ECO:0007669"/>
    <property type="project" value="InterPro"/>
</dbReference>
<evidence type="ECO:0000256" key="4">
    <source>
        <dbReference type="ARBA" id="ARBA00022448"/>
    </source>
</evidence>
<dbReference type="InterPro" id="IPR001508">
    <property type="entry name" value="Iono_Glu_rcpt_met"/>
</dbReference>
<accession>A0A8R1UC83</accession>
<keyword evidence="13" id="KW-0407">Ion channel</keyword>
<sequence length="2328" mass="261740">MHWRDKLLSVGVIFLIIAFQANDPKSGVTSQLFSALPSLAPTTEQPENATVLLDLDDILASVHKTDPTVGTSVPLVANGYGDRPFMHPINNNYRKEDLMGRTLRLVVPKIEPPYVNYVNFSDAEVLKRGYGPGAVIEILKELGRRLNLTYELIPYTEGQWGALDNGNWTGAFGMMYRKEADILAGAAIMQYDRGLITDLTFPFQYAPTGMLIRSPDQYNDNTWLIVTTPFSWQVWMLTGISIVVSGAILYVFVRFLATCNEVQFTMVESFWMFYSIAVQQGVPKQPTTWSCRVMLSLWWMASITLMATFTGSLVAIFAVDKTIMPFTNMQQLVRLVQRGHWRIIMDGTTTTRTNMIRESESQTYKDLWYEMSVNRRVTYVQGTEAGVAYLLANANNVFLGPEDTLKYQAAIDCRLMKLNEGILPTYLSIPFAKDSDYSTYASTLIRDLVERGFIQKWINDYTSYMSTMIGNNRECNLTSKAEDKYLDMSKAQGAFWVLAGGFAIGTILFIAEMIYKGLRMLYKYYYVNGGNWDNKKEETKETEVNYSVSMRKEDKERPSSRRDMDSGKNSNTTSSMTSSLGSGETGGEPEIEKKEREIGQTRLPNFIDKKFIAAVTINISFCATLTWGLWALEVNASYHFSEDALMIEYGIDMSSPSAPPMILLKYFFSIPIVFCFVPFGFIGLAPLTGQMSLFSNMLLIFTIKTTTTMSTDNYRYLLLGKLESWTMNWRLGHWLSIAIVFMTIHSALMVWAMGYSNVTNDYSLSLDSSTYVSLYGVNTSDPTIGYVAVEFRISFAVIMVGFGLSASSMVYCSVYIIEALKSFTVSSARKVQQQMLFRALLIQTLVPCIFSYFPTSIIWLFPLSTGYALGPFGNILIMLSGVFPSIDAIMIILFIPAYKNSVTAFFLKKMKPADMVIVSSMSFTKEPEDQIRVATISSNIFVARWMGWWLRLSRDFSKWAHFSIFGLITLYILRKLRERALRNKIQSYYRSQIEVAQKERDESIEWARKETALVNDVERRTIEAMDFKQLRESLQSGKVSAESVVRVYYGSALKAHEKTNCLTGIIKEALYVARELDTKAMDPSYKKPRMFGIPISVKESIELEGRRNTWALAKFVEAIPREDSYQVMVLRKDGAIPFCQTNIPTTCISYTCANSVYGTSTNPHSSSRTCGGSSGGEGALIASGGSLIGLGSDLGGSIRVPAAFSGCCGFKPSASRCSTLQLPEPIAMRPMLMVTEGPLARDPHAIVQVMRSMWSDQFMSSKDPFSAPVDFREDLFEEGRKYRIGYYTSDGYIDPLPGNQRVVREAVELLRAKGHEVVPFSLGDIATECARGVWATVFVDNSMTAERIKNEPLPPEIAPLRIALALPIWFKRLVGRFFHLRGDTNTVEFFRYQTSSAAEMKAGIDRIYACRKRLAKKMNDGRIDLLLCPTTLAPAMPHALPTAVPYTALMPTIMWNAMDFPAGVVTTGSWTEQDERALESYPAKGVVEKGIKRGCKNSLGLPLSVQIVAPAFRDEMVLRAMVDLYEAVKKEDATIITIIFLIVLVQHHFFILIFVFLILFLCYSSLRCLRFLRSLLLFGKSSKVRPNLMSIHSFVWFDALLLLLQPFDLRRIHLSTGHVSSFKKFLSKSLGFFRINTTFSLQSECPSRFGREIGSMTHLCHRLRYFRKDIIMRLDVLKVPREQSKGVIIYVNLLRSNAMSTDFHMTNNITNRSGLSPFCIDASSALADSEEARNPPSSSILRTRNMKKFTGQRVFTISQSHLDTVVRRAGTKCAFFQEIRYPGEYSDGSMDATMTDAVAQLVRSKWTQITIVGLLALHLLKKMKARSAVNQSVFRSRIEVAVRDREASIEWARKAAALIGDEERRQIESMDFRQLKDALQSRAVTAESVVRAYYGLAVQAHEKTNCLTYIIKESLAEARKLDEKALDHSYKMPRLFGMPLSVKDVVEVEGHRSTWGLAKFVDNIAAEDSYQVMKLRAEGMIPFCQTNVPTNCLTINCSNSIYGTTSNPHSELRTCGGSSGGEAALIAAGGSICGLGSDMGGSIRVPAAFSGCCGFKPSATRFSTLQAPEPFPMRPVLMTTEGPMAREPHAIVEMMRSAWSDHFLSDKDAFSVPIDFREDLFQEGRKYRIGYYTTDGYIDALPGNQRVEPLSDLMAPLRYFVSVPMWAKTALGWMYKYLGDPNTSDFFLCQSTKAIDVQAGVDRVFASRKRLLKKMKDEQVDLILCPATYSPAMPHELPLSVPFPVLFATMLWNAMDFPAGVVPTDKWREEDEAAMDAYEEKGLVEKEIKKGCRNSLGLPLSVQIVAPAFRDEMVMRVMVDLYDSMKKD</sequence>
<keyword evidence="6" id="KW-0378">Hydrolase</keyword>
<proteinExistence type="inferred from homology"/>
<evidence type="ECO:0000256" key="19">
    <source>
        <dbReference type="SAM" id="SignalP"/>
    </source>
</evidence>
<keyword evidence="12" id="KW-1071">Ligand-gated ion channel</keyword>
<evidence type="ECO:0000256" key="10">
    <source>
        <dbReference type="ARBA" id="ARBA00023170"/>
    </source>
</evidence>
<keyword evidence="16" id="KW-1015">Disulfide bond</keyword>
<dbReference type="GO" id="GO:0009062">
    <property type="term" value="P:fatty acid catabolic process"/>
    <property type="evidence" value="ECO:0000318"/>
    <property type="project" value="GO_Central"/>
</dbReference>
<keyword evidence="8" id="KW-0406">Ion transport</keyword>
<evidence type="ECO:0000256" key="12">
    <source>
        <dbReference type="ARBA" id="ARBA00023286"/>
    </source>
</evidence>
<reference evidence="21" key="1">
    <citation type="journal article" date="2008" name="Nat. Genet.">
        <title>The Pristionchus pacificus genome provides a unique perspective on nematode lifestyle and parasitism.</title>
        <authorList>
            <person name="Dieterich C."/>
            <person name="Clifton S.W."/>
            <person name="Schuster L.N."/>
            <person name="Chinwalla A."/>
            <person name="Delehaunty K."/>
            <person name="Dinkelacker I."/>
            <person name="Fulton L."/>
            <person name="Fulton R."/>
            <person name="Godfrey J."/>
            <person name="Minx P."/>
            <person name="Mitreva M."/>
            <person name="Roeseler W."/>
            <person name="Tian H."/>
            <person name="Witte H."/>
            <person name="Yang S.P."/>
            <person name="Wilson R.K."/>
            <person name="Sommer R.J."/>
        </authorList>
    </citation>
    <scope>NUCLEOTIDE SEQUENCE [LARGE SCALE GENOMIC DNA]</scope>
    <source>
        <strain evidence="21">PS312</strain>
    </source>
</reference>
<comment type="similarity">
    <text evidence="3">Belongs to the amidase family.</text>
</comment>
<dbReference type="PRINTS" id="PR00177">
    <property type="entry name" value="NMDARECEPTOR"/>
</dbReference>
<evidence type="ECO:0000256" key="16">
    <source>
        <dbReference type="PIRSR" id="PIRSR601508-3"/>
    </source>
</evidence>